<reference evidence="5" key="1">
    <citation type="submission" date="2020-01" db="EMBL/GenBank/DDBJ databases">
        <authorList>
            <person name="Meier V. D."/>
            <person name="Meier V D."/>
        </authorList>
    </citation>
    <scope>NUCLEOTIDE SEQUENCE</scope>
    <source>
        <strain evidence="5">HLG_WM_MAG_06</strain>
    </source>
</reference>
<protein>
    <recommendedName>
        <fullName evidence="2">beta-lactamase</fullName>
        <ecNumber evidence="2">3.5.2.6</ecNumber>
    </recommendedName>
</protein>
<evidence type="ECO:0000256" key="2">
    <source>
        <dbReference type="ARBA" id="ARBA00012865"/>
    </source>
</evidence>
<evidence type="ECO:0000256" key="3">
    <source>
        <dbReference type="ARBA" id="ARBA00023157"/>
    </source>
</evidence>
<organism evidence="5">
    <name type="scientific">uncultured Sulfurovum sp</name>
    <dbReference type="NCBI Taxonomy" id="269237"/>
    <lineage>
        <taxon>Bacteria</taxon>
        <taxon>Pseudomonadati</taxon>
        <taxon>Campylobacterota</taxon>
        <taxon>Epsilonproteobacteria</taxon>
        <taxon>Campylobacterales</taxon>
        <taxon>Sulfurovaceae</taxon>
        <taxon>Sulfurovum</taxon>
        <taxon>environmental samples</taxon>
    </lineage>
</organism>
<gene>
    <name evidence="5" type="ORF">HELGO_WM25688</name>
</gene>
<evidence type="ECO:0000256" key="1">
    <source>
        <dbReference type="ARBA" id="ARBA00001526"/>
    </source>
</evidence>
<evidence type="ECO:0000256" key="4">
    <source>
        <dbReference type="ARBA" id="ARBA00023251"/>
    </source>
</evidence>
<keyword evidence="3" id="KW-1015">Disulfide bond</keyword>
<dbReference type="GO" id="GO:0008800">
    <property type="term" value="F:beta-lactamase activity"/>
    <property type="evidence" value="ECO:0007669"/>
    <property type="project" value="UniProtKB-EC"/>
</dbReference>
<dbReference type="GO" id="GO:0046677">
    <property type="term" value="P:response to antibiotic"/>
    <property type="evidence" value="ECO:0007669"/>
    <property type="project" value="UniProtKB-KW"/>
</dbReference>
<evidence type="ECO:0000313" key="5">
    <source>
        <dbReference type="EMBL" id="CAA6821252.1"/>
    </source>
</evidence>
<dbReference type="SMART" id="SM00671">
    <property type="entry name" value="SEL1"/>
    <property type="match status" value="1"/>
</dbReference>
<comment type="catalytic activity">
    <reaction evidence="1">
        <text>a beta-lactam + H2O = a substituted beta-amino acid</text>
        <dbReference type="Rhea" id="RHEA:20401"/>
        <dbReference type="ChEBI" id="CHEBI:15377"/>
        <dbReference type="ChEBI" id="CHEBI:35627"/>
        <dbReference type="ChEBI" id="CHEBI:140347"/>
        <dbReference type="EC" id="3.5.2.6"/>
    </reaction>
</comment>
<dbReference type="AlphaFoldDB" id="A0A6S6TK69"/>
<dbReference type="EC" id="3.5.2.6" evidence="2"/>
<dbReference type="SUPFAM" id="SSF81901">
    <property type="entry name" value="HCP-like"/>
    <property type="match status" value="1"/>
</dbReference>
<accession>A0A6S6TK69</accession>
<dbReference type="Gene3D" id="1.25.40.10">
    <property type="entry name" value="Tetratricopeptide repeat domain"/>
    <property type="match status" value="1"/>
</dbReference>
<dbReference type="InterPro" id="IPR011990">
    <property type="entry name" value="TPR-like_helical_dom_sf"/>
</dbReference>
<dbReference type="EMBL" id="CACVAP010000097">
    <property type="protein sequence ID" value="CAA6821252.1"/>
    <property type="molecule type" value="Genomic_DNA"/>
</dbReference>
<name>A0A6S6TK69_9BACT</name>
<keyword evidence="4" id="KW-0046">Antibiotic resistance</keyword>
<proteinExistence type="predicted"/>
<dbReference type="InterPro" id="IPR006597">
    <property type="entry name" value="Sel1-like"/>
</dbReference>
<dbReference type="Pfam" id="PF08238">
    <property type="entry name" value="Sel1"/>
    <property type="match status" value="1"/>
</dbReference>
<sequence length="142" mass="15999">MYKKMFFIIIYYVFWNIIGIGHKLKKWRIMMKKMMLILIISMGLLHAGNVDTNTTDDTNGTSKSCDSVEVTGCFDSNFMSKLLTKVCNDGKMQACYNLGIMYAKGEGITENKPKAIALFKKACDGGIEDACENYNILTTCEE</sequence>